<evidence type="ECO:0000313" key="3">
    <source>
        <dbReference type="Proteomes" id="UP000009097"/>
    </source>
</evidence>
<sequence length="181" mass="20104">MHLAISGHPIDPHACKHYNIDDEDYNANAEAVSASLFLHDRMNLQKCLLTSSRGCARSTIPHTLPTRSTKRNHQKQHNQRIESDSAATVQPAQPPANTFKHPTPPPNSPTSSKAAAQMAPKRNERLPKAQCPARVQTMHNSTMKANKKRRTGLYVVSSSSAIHRQCPQRAVDLVLHRLESN</sequence>
<reference evidence="2" key="2">
    <citation type="journal article" date="2010" name="Nature">
        <title>Comparative genomics reveals mobile pathogenicity chromosomes in Fusarium.</title>
        <authorList>
            <person name="Ma L.J."/>
            <person name="van der Does H.C."/>
            <person name="Borkovich K.A."/>
            <person name="Coleman J.J."/>
            <person name="Daboussi M.J."/>
            <person name="Di Pietro A."/>
            <person name="Dufresne M."/>
            <person name="Freitag M."/>
            <person name="Grabherr M."/>
            <person name="Henrissat B."/>
            <person name="Houterman P.M."/>
            <person name="Kang S."/>
            <person name="Shim W.B."/>
            <person name="Woloshuk C."/>
            <person name="Xie X."/>
            <person name="Xu J.R."/>
            <person name="Antoniw J."/>
            <person name="Baker S.E."/>
            <person name="Bluhm B.H."/>
            <person name="Breakspear A."/>
            <person name="Brown D.W."/>
            <person name="Butchko R.A."/>
            <person name="Chapman S."/>
            <person name="Coulson R."/>
            <person name="Coutinho P.M."/>
            <person name="Danchin E.G."/>
            <person name="Diener A."/>
            <person name="Gale L.R."/>
            <person name="Gardiner D.M."/>
            <person name="Goff S."/>
            <person name="Hammond-Kosack K.E."/>
            <person name="Hilburn K."/>
            <person name="Hua-Van A."/>
            <person name="Jonkers W."/>
            <person name="Kazan K."/>
            <person name="Kodira C.D."/>
            <person name="Koehrsen M."/>
            <person name="Kumar L."/>
            <person name="Lee Y.H."/>
            <person name="Li L."/>
            <person name="Manners J.M."/>
            <person name="Miranda-Saavedra D."/>
            <person name="Mukherjee M."/>
            <person name="Park G."/>
            <person name="Park J."/>
            <person name="Park S.Y."/>
            <person name="Proctor R.H."/>
            <person name="Regev A."/>
            <person name="Ruiz-Roldan M.C."/>
            <person name="Sain D."/>
            <person name="Sakthikumar S."/>
            <person name="Sykes S."/>
            <person name="Schwartz D.C."/>
            <person name="Turgeon B.G."/>
            <person name="Wapinski I."/>
            <person name="Yoder O."/>
            <person name="Young S."/>
            <person name="Zeng Q."/>
            <person name="Zhou S."/>
            <person name="Galagan J."/>
            <person name="Cuomo C.A."/>
            <person name="Kistler H.C."/>
            <person name="Rep M."/>
        </authorList>
    </citation>
    <scope>NUCLEOTIDE SEQUENCE [LARGE SCALE GENOMIC DNA]</scope>
    <source>
        <strain evidence="2">4287</strain>
    </source>
</reference>
<dbReference type="Proteomes" id="UP000009097">
    <property type="component" value="Unassembled WGS sequence"/>
</dbReference>
<evidence type="ECO:0000256" key="1">
    <source>
        <dbReference type="SAM" id="MobiDB-lite"/>
    </source>
</evidence>
<dbReference type="RefSeq" id="XP_018250412.1">
    <property type="nucleotide sequence ID" value="XM_018400937.1"/>
</dbReference>
<reference evidence="2" key="1">
    <citation type="submission" date="2007-04" db="EMBL/GenBank/DDBJ databases">
        <authorList>
            <consortium name="The Broad Institute Genome Sequencing Platform"/>
            <person name="Birren B."/>
            <person name="Lander E."/>
            <person name="Galagan J."/>
            <person name="Nusbaum C."/>
            <person name="Devon K."/>
            <person name="Ma L.-J."/>
            <person name="Jaffe D."/>
            <person name="Butler J."/>
            <person name="Alvarez P."/>
            <person name="Gnerre S."/>
            <person name="Grabherr M."/>
            <person name="Kleber M."/>
            <person name="Mauceli E."/>
            <person name="Brockman W."/>
            <person name="MacCallum I.A."/>
            <person name="Young S."/>
            <person name="LaButti K."/>
            <person name="DeCaprio D."/>
            <person name="Crawford M."/>
            <person name="Koehrsen M."/>
            <person name="Engels R."/>
            <person name="Montgomery P."/>
            <person name="Pearson M."/>
            <person name="Howarth C."/>
            <person name="Larson L."/>
            <person name="White J."/>
            <person name="O'Leary S."/>
            <person name="Kodira C."/>
            <person name="Zeng Q."/>
            <person name="Yandava C."/>
            <person name="Alvarado L."/>
            <person name="Kistler C."/>
            <person name="Shim W.-B."/>
            <person name="Kang S."/>
            <person name="Woloshuk C."/>
        </authorList>
    </citation>
    <scope>NUCLEOTIDE SEQUENCE</scope>
    <source>
        <strain evidence="2">4287</strain>
    </source>
</reference>
<name>A0A0J9WRE0_FUSO4</name>
<gene>
    <name evidence="2" type="ORF">FOXG_20641</name>
</gene>
<dbReference type="KEGG" id="fox:FOXG_20641"/>
<feature type="compositionally biased region" description="Basic residues" evidence="1">
    <location>
        <begin position="68"/>
        <end position="78"/>
    </location>
</feature>
<accession>A0A0J9WRE0</accession>
<organism evidence="2 3">
    <name type="scientific">Fusarium oxysporum f. sp. lycopersici (strain 4287 / CBS 123668 / FGSC 9935 / NRRL 34936)</name>
    <name type="common">Fusarium vascular wilt of tomato</name>
    <dbReference type="NCBI Taxonomy" id="426428"/>
    <lineage>
        <taxon>Eukaryota</taxon>
        <taxon>Fungi</taxon>
        <taxon>Dikarya</taxon>
        <taxon>Ascomycota</taxon>
        <taxon>Pezizomycotina</taxon>
        <taxon>Sordariomycetes</taxon>
        <taxon>Hypocreomycetidae</taxon>
        <taxon>Hypocreales</taxon>
        <taxon>Nectriaceae</taxon>
        <taxon>Fusarium</taxon>
        <taxon>Fusarium oxysporum species complex</taxon>
    </lineage>
</organism>
<protein>
    <submittedName>
        <fullName evidence="2">Uncharacterized protein</fullName>
    </submittedName>
</protein>
<dbReference type="AlphaFoldDB" id="A0A0J9WRE0"/>
<dbReference type="VEuPathDB" id="FungiDB:FOXG_20641"/>
<evidence type="ECO:0000313" key="2">
    <source>
        <dbReference type="EMBL" id="KNB12367.1"/>
    </source>
</evidence>
<proteinExistence type="predicted"/>
<dbReference type="GeneID" id="28961347"/>
<dbReference type="EMBL" id="DS231711">
    <property type="protein sequence ID" value="KNB12367.1"/>
    <property type="molecule type" value="Genomic_DNA"/>
</dbReference>
<feature type="region of interest" description="Disordered" evidence="1">
    <location>
        <begin position="57"/>
        <end position="131"/>
    </location>
</feature>